<gene>
    <name evidence="2" type="ORF">E0485_23630</name>
</gene>
<dbReference type="EMBL" id="SKFG01000048">
    <property type="protein sequence ID" value="TCZ69673.1"/>
    <property type="molecule type" value="Genomic_DNA"/>
</dbReference>
<dbReference type="AlphaFoldDB" id="A0A4R4DZI6"/>
<evidence type="ECO:0000313" key="3">
    <source>
        <dbReference type="Proteomes" id="UP000295418"/>
    </source>
</evidence>
<accession>A0A4R4DZI6</accession>
<evidence type="ECO:0000256" key="1">
    <source>
        <dbReference type="SAM" id="Phobius"/>
    </source>
</evidence>
<dbReference type="OrthoDB" id="8757095at2"/>
<proteinExistence type="predicted"/>
<dbReference type="Pfam" id="PF11193">
    <property type="entry name" value="DUF2812"/>
    <property type="match status" value="1"/>
</dbReference>
<protein>
    <submittedName>
        <fullName evidence="2">DUF2812 domain-containing protein</fullName>
    </submittedName>
</protein>
<keyword evidence="1" id="KW-0812">Transmembrane</keyword>
<name>A0A4R4DZI6_9BACL</name>
<keyword evidence="1" id="KW-0472">Membrane</keyword>
<organism evidence="2 3">
    <name type="scientific">Paenibacillus albiflavus</name>
    <dbReference type="NCBI Taxonomy" id="2545760"/>
    <lineage>
        <taxon>Bacteria</taxon>
        <taxon>Bacillati</taxon>
        <taxon>Bacillota</taxon>
        <taxon>Bacilli</taxon>
        <taxon>Bacillales</taxon>
        <taxon>Paenibacillaceae</taxon>
        <taxon>Paenibacillus</taxon>
    </lineage>
</organism>
<dbReference type="InterPro" id="IPR021359">
    <property type="entry name" value="DUF2812"/>
</dbReference>
<keyword evidence="1" id="KW-1133">Transmembrane helix</keyword>
<dbReference type="Proteomes" id="UP000295418">
    <property type="component" value="Unassembled WGS sequence"/>
</dbReference>
<comment type="caution">
    <text evidence="2">The sequence shown here is derived from an EMBL/GenBank/DDBJ whole genome shotgun (WGS) entry which is preliminary data.</text>
</comment>
<feature type="transmembrane region" description="Helical" evidence="1">
    <location>
        <begin position="113"/>
        <end position="132"/>
    </location>
</feature>
<sequence>MRKFKFFLDFDKEEKWLNEMSGQGYKLVSSSFGYEFDPGLPEEANIRIDYREFKNQESFEDYRALYEDSGWLHIAGTKNSRTQYFKQMAGCTSDDIFSDVESKAARYERIARIWLSLLACYAPILIALWTTHSIHFSAVLNPKVVYFTPGLWDKTGLSFVGAFLFETPFALFRMMPAIVFPLFIFLSLIYWFKARMQYRRTMRHRV</sequence>
<dbReference type="RefSeq" id="WP_132420509.1">
    <property type="nucleotide sequence ID" value="NZ_SKFG01000048.1"/>
</dbReference>
<evidence type="ECO:0000313" key="2">
    <source>
        <dbReference type="EMBL" id="TCZ69673.1"/>
    </source>
</evidence>
<reference evidence="2 3" key="1">
    <citation type="submission" date="2019-03" db="EMBL/GenBank/DDBJ databases">
        <authorList>
            <person name="Kim M.K.M."/>
        </authorList>
    </citation>
    <scope>NUCLEOTIDE SEQUENCE [LARGE SCALE GENOMIC DNA]</scope>
    <source>
        <strain evidence="2 3">18JY21-1</strain>
    </source>
</reference>
<feature type="transmembrane region" description="Helical" evidence="1">
    <location>
        <begin position="170"/>
        <end position="192"/>
    </location>
</feature>
<keyword evidence="3" id="KW-1185">Reference proteome</keyword>